<evidence type="ECO:0000313" key="7">
    <source>
        <dbReference type="EMBL" id="XAY05606.1"/>
    </source>
</evidence>
<dbReference type="Pfam" id="PF00082">
    <property type="entry name" value="Peptidase_S8"/>
    <property type="match status" value="1"/>
</dbReference>
<dbReference type="RefSeq" id="WP_354702111.1">
    <property type="nucleotide sequence ID" value="NZ_CP114014.1"/>
</dbReference>
<evidence type="ECO:0000256" key="3">
    <source>
        <dbReference type="ARBA" id="ARBA00022825"/>
    </source>
</evidence>
<keyword evidence="2" id="KW-0378">Hydrolase</keyword>
<name>A0AAU7AVE5_9ACTN</name>
<dbReference type="EMBL" id="CP114014">
    <property type="protein sequence ID" value="XAY05606.1"/>
    <property type="molecule type" value="Genomic_DNA"/>
</dbReference>
<gene>
    <name evidence="7" type="ORF">DSM112329_02464</name>
</gene>
<reference evidence="7" key="1">
    <citation type="submission" date="2022-12" db="EMBL/GenBank/DDBJ databases">
        <title>Paraconexibacter alkalitolerans sp. nov. and Baekduia alba sp. nov., isolated from soil and emended description of the genera Paraconexibacter (Chun et al., 2020) and Baekduia (An et al., 2020).</title>
        <authorList>
            <person name="Vieira S."/>
            <person name="Huber K.J."/>
            <person name="Geppert A."/>
            <person name="Wolf J."/>
            <person name="Neumann-Schaal M."/>
            <person name="Muesken M."/>
            <person name="Overmann J."/>
        </authorList>
    </citation>
    <scope>NUCLEOTIDE SEQUENCE</scope>
    <source>
        <strain evidence="7">AEG42_29</strain>
    </source>
</reference>
<dbReference type="KEGG" id="parq:DSM112329_02464"/>
<dbReference type="PRINTS" id="PR00723">
    <property type="entry name" value="SUBTILISIN"/>
</dbReference>
<feature type="compositionally biased region" description="Polar residues" evidence="4">
    <location>
        <begin position="450"/>
        <end position="461"/>
    </location>
</feature>
<evidence type="ECO:0000256" key="5">
    <source>
        <dbReference type="SAM" id="SignalP"/>
    </source>
</evidence>
<dbReference type="PROSITE" id="PS00138">
    <property type="entry name" value="SUBTILASE_SER"/>
    <property type="match status" value="1"/>
</dbReference>
<feature type="domain" description="Peptidase S8/S53" evidence="6">
    <location>
        <begin position="220"/>
        <end position="543"/>
    </location>
</feature>
<dbReference type="InterPro" id="IPR000209">
    <property type="entry name" value="Peptidase_S8/S53_dom"/>
</dbReference>
<evidence type="ECO:0000259" key="6">
    <source>
        <dbReference type="Pfam" id="PF00082"/>
    </source>
</evidence>
<proteinExistence type="predicted"/>
<organism evidence="7">
    <name type="scientific">Paraconexibacter sp. AEG42_29</name>
    <dbReference type="NCBI Taxonomy" id="2997339"/>
    <lineage>
        <taxon>Bacteria</taxon>
        <taxon>Bacillati</taxon>
        <taxon>Actinomycetota</taxon>
        <taxon>Thermoleophilia</taxon>
        <taxon>Solirubrobacterales</taxon>
        <taxon>Paraconexibacteraceae</taxon>
        <taxon>Paraconexibacter</taxon>
    </lineage>
</organism>
<sequence length="840" mass="84341">MTPRALLAVLALAAAAPVAGASAATAVAAAPAAAAGGPVPARSAPIESALRDLTAPQATGKAAAPGRATGLQARAGRVLIDVSVDGTATAAARLLRELGMTVTATSDALPYAAVEGWLEPGRLDRAAALPVVRAIEASWAPVADVGPVTTQGDAAHRTPPVRALGPTGAGVTVGVISDSFDWQTADATFPAGGEFTSAVAILTDDDAAGQDEGRAMGEIVADLAPDATLKFASGRGGSVAKAAAIDQLVAAGARIIADDVVYLSEPFFQDGRIAQRVDAVRAAGTVYLASAGNRARQSWEGTLSPGADGYHDFGGGDTTQTLATVPPGATVTIELQWAEPWGRAATDVNAMLVDNATAAVLASAGTVNPPTGNPRERVEWKNTTSDPVVLGLRIRRASGTGTPLLKWIQQDDIAGSPVAEYATRSDTINPEAASARGGLAVAAVRWNDPGTDTPQASSSRGPKTRLFSASGAPLPVPEVRAKPDLAAADCVATSVATPRPSSYLTFCGTSAAVPHAAGIAALLRSARPQLTADQVVAIMTSPANAIDCTASAGVPDSDCGAGFVLADRAFGALDTTPPTVTAAVTPPAPNGNSGWYRTPPTVTFAVGDPESAVTGSGCEPTPVTAQGSVTVTCSATSVGGTTRVPVTLRVDTAGPAAPVVTGLRPGATYPANEVPAAVACTATDATSGIAGCVAGRPVTARGPRQLRLQATDVAGNVTTASVPYTVAAAVDRIRRPLSTALKPTPTVARLLGATGYRVTAQGVPGGRLTVKVQRGGTTIATGTAVARGGRVAVRVRATSAGARSRVRRARGRQVSVSATFVATSGSTPRSTVRRTIKKLR</sequence>
<keyword evidence="3" id="KW-0720">Serine protease</keyword>
<accession>A0AAU7AVE5</accession>
<dbReference type="AlphaFoldDB" id="A0AAU7AVE5"/>
<evidence type="ECO:0000256" key="1">
    <source>
        <dbReference type="ARBA" id="ARBA00022670"/>
    </source>
</evidence>
<feature type="region of interest" description="Disordered" evidence="4">
    <location>
        <begin position="447"/>
        <end position="471"/>
    </location>
</feature>
<evidence type="ECO:0000256" key="4">
    <source>
        <dbReference type="SAM" id="MobiDB-lite"/>
    </source>
</evidence>
<feature type="signal peptide" evidence="5">
    <location>
        <begin position="1"/>
        <end position="21"/>
    </location>
</feature>
<keyword evidence="5" id="KW-0732">Signal</keyword>
<dbReference type="InterPro" id="IPR023828">
    <property type="entry name" value="Peptidase_S8_Ser-AS"/>
</dbReference>
<dbReference type="SUPFAM" id="SSF52743">
    <property type="entry name" value="Subtilisin-like"/>
    <property type="match status" value="1"/>
</dbReference>
<dbReference type="InterPro" id="IPR036852">
    <property type="entry name" value="Peptidase_S8/S53_dom_sf"/>
</dbReference>
<protein>
    <recommendedName>
        <fullName evidence="6">Peptidase S8/S53 domain-containing protein</fullName>
    </recommendedName>
</protein>
<keyword evidence="1" id="KW-0645">Protease</keyword>
<dbReference type="GO" id="GO:0006508">
    <property type="term" value="P:proteolysis"/>
    <property type="evidence" value="ECO:0007669"/>
    <property type="project" value="UniProtKB-KW"/>
</dbReference>
<dbReference type="InterPro" id="IPR015500">
    <property type="entry name" value="Peptidase_S8_subtilisin-rel"/>
</dbReference>
<dbReference type="Gene3D" id="3.40.50.200">
    <property type="entry name" value="Peptidase S8/S53 domain"/>
    <property type="match status" value="2"/>
</dbReference>
<dbReference type="GO" id="GO:0004252">
    <property type="term" value="F:serine-type endopeptidase activity"/>
    <property type="evidence" value="ECO:0007669"/>
    <property type="project" value="InterPro"/>
</dbReference>
<feature type="chain" id="PRO_5043795240" description="Peptidase S8/S53 domain-containing protein" evidence="5">
    <location>
        <begin position="22"/>
        <end position="840"/>
    </location>
</feature>
<evidence type="ECO:0000256" key="2">
    <source>
        <dbReference type="ARBA" id="ARBA00022801"/>
    </source>
</evidence>